<organism evidence="3 4">
    <name type="scientific">Alloacidobacterium dinghuense</name>
    <dbReference type="NCBI Taxonomy" id="2763107"/>
    <lineage>
        <taxon>Bacteria</taxon>
        <taxon>Pseudomonadati</taxon>
        <taxon>Acidobacteriota</taxon>
        <taxon>Terriglobia</taxon>
        <taxon>Terriglobales</taxon>
        <taxon>Acidobacteriaceae</taxon>
        <taxon>Alloacidobacterium</taxon>
    </lineage>
</organism>
<dbReference type="RefSeq" id="WP_186746275.1">
    <property type="nucleotide sequence ID" value="NZ_CP060394.1"/>
</dbReference>
<dbReference type="SUPFAM" id="SSF52402">
    <property type="entry name" value="Adenine nucleotide alpha hydrolases-like"/>
    <property type="match status" value="2"/>
</dbReference>
<evidence type="ECO:0000256" key="1">
    <source>
        <dbReference type="ARBA" id="ARBA00008791"/>
    </source>
</evidence>
<dbReference type="Pfam" id="PF00582">
    <property type="entry name" value="Usp"/>
    <property type="match status" value="2"/>
</dbReference>
<dbReference type="AlphaFoldDB" id="A0A7G8BNY1"/>
<feature type="domain" description="UspA" evidence="2">
    <location>
        <begin position="15"/>
        <end position="151"/>
    </location>
</feature>
<comment type="similarity">
    <text evidence="1">Belongs to the universal stress protein A family.</text>
</comment>
<dbReference type="PANTHER" id="PTHR46268:SF22">
    <property type="entry name" value="SENSOR PROTEIN KDPD-RELATED"/>
    <property type="match status" value="1"/>
</dbReference>
<dbReference type="InterPro" id="IPR014729">
    <property type="entry name" value="Rossmann-like_a/b/a_fold"/>
</dbReference>
<keyword evidence="4" id="KW-1185">Reference proteome</keyword>
<accession>A0A7G8BNY1</accession>
<evidence type="ECO:0000259" key="2">
    <source>
        <dbReference type="Pfam" id="PF00582"/>
    </source>
</evidence>
<dbReference type="Gene3D" id="3.40.50.620">
    <property type="entry name" value="HUPs"/>
    <property type="match status" value="2"/>
</dbReference>
<dbReference type="KEGG" id="adin:H7849_10335"/>
<evidence type="ECO:0000313" key="4">
    <source>
        <dbReference type="Proteomes" id="UP000515312"/>
    </source>
</evidence>
<name>A0A7G8BNY1_9BACT</name>
<gene>
    <name evidence="3" type="ORF">H7849_10335</name>
</gene>
<feature type="domain" description="UspA" evidence="2">
    <location>
        <begin position="183"/>
        <end position="275"/>
    </location>
</feature>
<evidence type="ECO:0000313" key="3">
    <source>
        <dbReference type="EMBL" id="QNI34251.1"/>
    </source>
</evidence>
<dbReference type="EMBL" id="CP060394">
    <property type="protein sequence ID" value="QNI34251.1"/>
    <property type="molecule type" value="Genomic_DNA"/>
</dbReference>
<dbReference type="Proteomes" id="UP000515312">
    <property type="component" value="Chromosome"/>
</dbReference>
<dbReference type="CDD" id="cd00293">
    <property type="entry name" value="USP-like"/>
    <property type="match status" value="2"/>
</dbReference>
<proteinExistence type="inferred from homology"/>
<dbReference type="InterPro" id="IPR006016">
    <property type="entry name" value="UspA"/>
</dbReference>
<dbReference type="PANTHER" id="PTHR46268">
    <property type="entry name" value="STRESS RESPONSE PROTEIN NHAX"/>
    <property type="match status" value="1"/>
</dbReference>
<sequence>MKNSNQCSLLTKTPRILFPVDFSSRCVLAARHVKAWTDGSNAALSTLHVVDPKALGYSPERNDGSMYHDLANLIAKRTADLKHFSDHYFGENVARHTILSGDAADQIEHFAKHENVDLIMLPRAHQSIVSRLLRDSLTARILHRSAASVWITEHVEAADKLSINSILCAVHFERDLTLEAQNYRILQKVLTLAKAFQAKVTFLTVIDGREEDTTRRPANASLSSGIGPWLTRAHEQLGNGAEFLRQTGDVVSAITDAANRVAADLVVVGRTRPGTIGLGRQSRILKIDDAVHRPILSVW</sequence>
<protein>
    <submittedName>
        <fullName evidence="3">Universal stress protein</fullName>
    </submittedName>
</protein>
<reference evidence="3 4" key="1">
    <citation type="submission" date="2020-08" db="EMBL/GenBank/DDBJ databases">
        <title>Edaphobacter telluris sp. nov. and Acidobacterium dinghuensis sp. nov., two acidobacteria isolated from forest soil.</title>
        <authorList>
            <person name="Fu J."/>
            <person name="Qiu L."/>
        </authorList>
    </citation>
    <scope>NUCLEOTIDE SEQUENCE [LARGE SCALE GENOMIC DNA]</scope>
    <source>
        <strain evidence="3">4Y35</strain>
    </source>
</reference>